<dbReference type="GO" id="GO:0019843">
    <property type="term" value="F:rRNA binding"/>
    <property type="evidence" value="ECO:0007669"/>
    <property type="project" value="UniProtKB-UniRule"/>
</dbReference>
<gene>
    <name evidence="7" type="primary">rplV</name>
    <name evidence="11" type="ORF">C8D99_11492</name>
</gene>
<keyword evidence="2 7" id="KW-0699">rRNA-binding</keyword>
<dbReference type="RefSeq" id="WP_133958117.1">
    <property type="nucleotide sequence ID" value="NZ_SORI01000014.1"/>
</dbReference>
<dbReference type="Gene3D" id="3.90.470.10">
    <property type="entry name" value="Ribosomal protein L22/L17"/>
    <property type="match status" value="1"/>
</dbReference>
<dbReference type="InterPro" id="IPR005727">
    <property type="entry name" value="Ribosomal_uL22_bac/chlpt-type"/>
</dbReference>
<dbReference type="GO" id="GO:0022625">
    <property type="term" value="C:cytosolic large ribosomal subunit"/>
    <property type="evidence" value="ECO:0007669"/>
    <property type="project" value="TreeGrafter"/>
</dbReference>
<dbReference type="Pfam" id="PF00237">
    <property type="entry name" value="Ribosomal_L22"/>
    <property type="match status" value="1"/>
</dbReference>
<comment type="function">
    <text evidence="7 10">This protein binds specifically to 23S rRNA; its binding is stimulated by other ribosomal proteins, e.g., L4, L17, and L20. It is important during the early stages of 50S assembly. It makes multiple contacts with different domains of the 23S rRNA in the assembled 50S subunit and ribosome.</text>
</comment>
<comment type="subunit">
    <text evidence="7 9">Part of the 50S ribosomal subunit.</text>
</comment>
<evidence type="ECO:0000256" key="7">
    <source>
        <dbReference type="HAMAP-Rule" id="MF_01331"/>
    </source>
</evidence>
<organism evidence="11 12">
    <name type="scientific">Aminivibrio pyruvatiphilus</name>
    <dbReference type="NCBI Taxonomy" id="1005740"/>
    <lineage>
        <taxon>Bacteria</taxon>
        <taxon>Thermotogati</taxon>
        <taxon>Synergistota</taxon>
        <taxon>Synergistia</taxon>
        <taxon>Synergistales</taxon>
        <taxon>Aminobacteriaceae</taxon>
        <taxon>Aminivibrio</taxon>
    </lineage>
</organism>
<dbReference type="InterPro" id="IPR047867">
    <property type="entry name" value="Ribosomal_uL22_bac/org-type"/>
</dbReference>
<comment type="similarity">
    <text evidence="1 7 8">Belongs to the universal ribosomal protein uL22 family.</text>
</comment>
<sequence>MEAKAVARQVRVSPIKVRRVLALIRGKKVGDALVALQFSPQKSAKLVGKVLQSAVANAEHNFGMDTDKLRVVAATADQGPKMKRFRPVSMGRAHPYYHRTSHVTVTVAER</sequence>
<evidence type="ECO:0000256" key="1">
    <source>
        <dbReference type="ARBA" id="ARBA00009451"/>
    </source>
</evidence>
<dbReference type="InterPro" id="IPR036394">
    <property type="entry name" value="Ribosomal_uL22_sf"/>
</dbReference>
<dbReference type="GO" id="GO:0006412">
    <property type="term" value="P:translation"/>
    <property type="evidence" value="ECO:0007669"/>
    <property type="project" value="UniProtKB-UniRule"/>
</dbReference>
<dbReference type="InterPro" id="IPR001063">
    <property type="entry name" value="Ribosomal_uL22"/>
</dbReference>
<dbReference type="PANTHER" id="PTHR13501">
    <property type="entry name" value="CHLOROPLAST 50S RIBOSOMAL PROTEIN L22-RELATED"/>
    <property type="match status" value="1"/>
</dbReference>
<dbReference type="GO" id="GO:0003735">
    <property type="term" value="F:structural constituent of ribosome"/>
    <property type="evidence" value="ECO:0007669"/>
    <property type="project" value="InterPro"/>
</dbReference>
<comment type="function">
    <text evidence="7">The globular domain of the protein is located near the polypeptide exit tunnel on the outside of the subunit, while an extended beta-hairpin is found that lines the wall of the exit tunnel in the center of the 70S ribosome.</text>
</comment>
<dbReference type="AlphaFoldDB" id="A0A4R8M731"/>
<evidence type="ECO:0000256" key="3">
    <source>
        <dbReference type="ARBA" id="ARBA00022884"/>
    </source>
</evidence>
<dbReference type="PANTHER" id="PTHR13501:SF8">
    <property type="entry name" value="LARGE RIBOSOMAL SUBUNIT PROTEIN UL22M"/>
    <property type="match status" value="1"/>
</dbReference>
<proteinExistence type="inferred from homology"/>
<evidence type="ECO:0000256" key="8">
    <source>
        <dbReference type="RuleBase" id="RU004005"/>
    </source>
</evidence>
<dbReference type="Proteomes" id="UP000295066">
    <property type="component" value="Unassembled WGS sequence"/>
</dbReference>
<dbReference type="EMBL" id="SORI01000014">
    <property type="protein sequence ID" value="TDY58400.1"/>
    <property type="molecule type" value="Genomic_DNA"/>
</dbReference>
<keyword evidence="5 7" id="KW-0687">Ribonucleoprotein</keyword>
<dbReference type="CDD" id="cd00336">
    <property type="entry name" value="Ribosomal_L22"/>
    <property type="match status" value="1"/>
</dbReference>
<dbReference type="SUPFAM" id="SSF54843">
    <property type="entry name" value="Ribosomal protein L22"/>
    <property type="match status" value="1"/>
</dbReference>
<evidence type="ECO:0000256" key="10">
    <source>
        <dbReference type="RuleBase" id="RU004008"/>
    </source>
</evidence>
<reference evidence="11 12" key="1">
    <citation type="submission" date="2019-03" db="EMBL/GenBank/DDBJ databases">
        <title>Genomic Encyclopedia of Type Strains, Phase IV (KMG-IV): sequencing the most valuable type-strain genomes for metagenomic binning, comparative biology and taxonomic classification.</title>
        <authorList>
            <person name="Goeker M."/>
        </authorList>
    </citation>
    <scope>NUCLEOTIDE SEQUENCE [LARGE SCALE GENOMIC DNA]</scope>
    <source>
        <strain evidence="11 12">DSM 25964</strain>
    </source>
</reference>
<protein>
    <recommendedName>
        <fullName evidence="6 7">Large ribosomal subunit protein uL22</fullName>
    </recommendedName>
</protein>
<keyword evidence="4 7" id="KW-0689">Ribosomal protein</keyword>
<dbReference type="NCBIfam" id="TIGR01044">
    <property type="entry name" value="rplV_bact"/>
    <property type="match status" value="1"/>
</dbReference>
<dbReference type="OrthoDB" id="9805969at2"/>
<evidence type="ECO:0000256" key="6">
    <source>
        <dbReference type="ARBA" id="ARBA00035207"/>
    </source>
</evidence>
<name>A0A4R8M731_9BACT</name>
<evidence type="ECO:0000256" key="9">
    <source>
        <dbReference type="RuleBase" id="RU004006"/>
    </source>
</evidence>
<evidence type="ECO:0000256" key="5">
    <source>
        <dbReference type="ARBA" id="ARBA00023274"/>
    </source>
</evidence>
<dbReference type="HAMAP" id="MF_01331_B">
    <property type="entry name" value="Ribosomal_uL22_B"/>
    <property type="match status" value="1"/>
</dbReference>
<keyword evidence="3 7" id="KW-0694">RNA-binding</keyword>
<evidence type="ECO:0000256" key="4">
    <source>
        <dbReference type="ARBA" id="ARBA00022980"/>
    </source>
</evidence>
<evidence type="ECO:0000313" key="12">
    <source>
        <dbReference type="Proteomes" id="UP000295066"/>
    </source>
</evidence>
<comment type="caution">
    <text evidence="11">The sequence shown here is derived from an EMBL/GenBank/DDBJ whole genome shotgun (WGS) entry which is preliminary data.</text>
</comment>
<evidence type="ECO:0000256" key="2">
    <source>
        <dbReference type="ARBA" id="ARBA00022730"/>
    </source>
</evidence>
<accession>A0A4R8M731</accession>
<keyword evidence="12" id="KW-1185">Reference proteome</keyword>
<evidence type="ECO:0000313" key="11">
    <source>
        <dbReference type="EMBL" id="TDY58400.1"/>
    </source>
</evidence>